<reference evidence="2 3" key="1">
    <citation type="submission" date="2019-12" db="EMBL/GenBank/DDBJ databases">
        <title>Halocatena pleomorpha gen. nov. sp. nov., an extremely halophilic archaeon of family Halobacteriaceae isolated from saltpan soil.</title>
        <authorList>
            <person name="Pal Y."/>
            <person name="Verma A."/>
            <person name="Krishnamurthi S."/>
            <person name="Kumar P."/>
        </authorList>
    </citation>
    <scope>NUCLEOTIDE SEQUENCE [LARGE SCALE GENOMIC DNA]</scope>
    <source>
        <strain evidence="2 3">JCM 16495</strain>
    </source>
</reference>
<name>A0A6B0GNZ5_9EURY</name>
<proteinExistence type="predicted"/>
<evidence type="ECO:0000313" key="2">
    <source>
        <dbReference type="EMBL" id="MWG36532.1"/>
    </source>
</evidence>
<feature type="compositionally biased region" description="Basic and acidic residues" evidence="1">
    <location>
        <begin position="91"/>
        <end position="107"/>
    </location>
</feature>
<protein>
    <submittedName>
        <fullName evidence="2">Uncharacterized protein</fullName>
    </submittedName>
</protein>
<accession>A0A6B0GNZ5</accession>
<feature type="region of interest" description="Disordered" evidence="1">
    <location>
        <begin position="91"/>
        <end position="122"/>
    </location>
</feature>
<gene>
    <name evidence="2" type="ORF">GQS65_18915</name>
</gene>
<dbReference type="Proteomes" id="UP000451471">
    <property type="component" value="Unassembled WGS sequence"/>
</dbReference>
<evidence type="ECO:0000313" key="3">
    <source>
        <dbReference type="Proteomes" id="UP000451471"/>
    </source>
</evidence>
<dbReference type="EMBL" id="WSZK01000036">
    <property type="protein sequence ID" value="MWG36532.1"/>
    <property type="molecule type" value="Genomic_DNA"/>
</dbReference>
<evidence type="ECO:0000256" key="1">
    <source>
        <dbReference type="SAM" id="MobiDB-lite"/>
    </source>
</evidence>
<dbReference type="AlphaFoldDB" id="A0A6B0GNZ5"/>
<dbReference type="RefSeq" id="WP_158206185.1">
    <property type="nucleotide sequence ID" value="NZ_WSZK01000036.1"/>
</dbReference>
<comment type="caution">
    <text evidence="2">The sequence shown here is derived from an EMBL/GenBank/DDBJ whole genome shotgun (WGS) entry which is preliminary data.</text>
</comment>
<sequence length="122" mass="13906">MSEHSSQGVYQTGQLTLDVARVTRRPLPGGLEDLSDHRRECYHCHNSAEMRHHLHCTECGAETFSPAVQDAPRCECGGLRECVRWTRRPAGRDESGKWRQTYHHPETGETMTPDELREAGYT</sequence>
<organism evidence="2 3">
    <name type="scientific">Halomarina oriensis</name>
    <dbReference type="NCBI Taxonomy" id="671145"/>
    <lineage>
        <taxon>Archaea</taxon>
        <taxon>Methanobacteriati</taxon>
        <taxon>Methanobacteriota</taxon>
        <taxon>Stenosarchaea group</taxon>
        <taxon>Halobacteria</taxon>
        <taxon>Halobacteriales</taxon>
        <taxon>Natronomonadaceae</taxon>
        <taxon>Halomarina</taxon>
    </lineage>
</organism>
<keyword evidence="3" id="KW-1185">Reference proteome</keyword>